<evidence type="ECO:0008006" key="6">
    <source>
        <dbReference type="Google" id="ProtNLM"/>
    </source>
</evidence>
<dbReference type="EMBL" id="JACIEP010000002">
    <property type="protein sequence ID" value="MBB4034620.1"/>
    <property type="molecule type" value="Genomic_DNA"/>
</dbReference>
<keyword evidence="1" id="KW-0732">Signal</keyword>
<comment type="caution">
    <text evidence="4">The sequence shown here is derived from an EMBL/GenBank/DDBJ whole genome shotgun (WGS) entry which is preliminary data.</text>
</comment>
<sequence>MKKYIKLFSVLILSSILALGYISCSDDDYSLDKYWVSIATVNKIGDNTYDFTLDNGDKLWIAAPAGLNLNPKYSRAIINYTILSDEKDGYDHYIRLNRYSEILTKEPVYIASDDEVKQDSIGNDYIKVHSMWEGGGYLNIRFGYNVGEKAAHMLNLLSDKEDLGLNDDVVKLEFRHNKNGDPEYYKADGYVSFDLSPYKEAGKEEVIFEISWTDFNGEKKTKTIEYKLSGGETQPDVEETTENTNLNIY</sequence>
<feature type="signal peptide" evidence="1">
    <location>
        <begin position="1"/>
        <end position="20"/>
    </location>
</feature>
<dbReference type="InterPro" id="IPR038143">
    <property type="entry name" value="NigD-like_C_dom_sf"/>
</dbReference>
<proteinExistence type="predicted"/>
<organism evidence="4 5">
    <name type="scientific">Dysgonomonas hofstadii</name>
    <dbReference type="NCBI Taxonomy" id="637886"/>
    <lineage>
        <taxon>Bacteria</taxon>
        <taxon>Pseudomonadati</taxon>
        <taxon>Bacteroidota</taxon>
        <taxon>Bacteroidia</taxon>
        <taxon>Bacteroidales</taxon>
        <taxon>Dysgonomonadaceae</taxon>
        <taxon>Dysgonomonas</taxon>
    </lineage>
</organism>
<feature type="chain" id="PRO_5032640834" description="NigD-like protein" evidence="1">
    <location>
        <begin position="21"/>
        <end position="249"/>
    </location>
</feature>
<gene>
    <name evidence="4" type="ORF">GGR21_000507</name>
</gene>
<dbReference type="RefSeq" id="WP_183305585.1">
    <property type="nucleotide sequence ID" value="NZ_JACIEP010000002.1"/>
</dbReference>
<keyword evidence="5" id="KW-1185">Reference proteome</keyword>
<dbReference type="Pfam" id="PF12667">
    <property type="entry name" value="NigD_N"/>
    <property type="match status" value="1"/>
</dbReference>
<dbReference type="InterPro" id="IPR035376">
    <property type="entry name" value="NigD_C"/>
</dbReference>
<dbReference type="InterPro" id="IPR038179">
    <property type="entry name" value="NigD-like_N_sf"/>
</dbReference>
<dbReference type="Gene3D" id="2.40.50.500">
    <property type="entry name" value="NigD-like N-terminal OB domain"/>
    <property type="match status" value="1"/>
</dbReference>
<protein>
    <recommendedName>
        <fullName evidence="6">NigD-like protein</fullName>
    </recommendedName>
</protein>
<evidence type="ECO:0000259" key="3">
    <source>
        <dbReference type="Pfam" id="PF17415"/>
    </source>
</evidence>
<evidence type="ECO:0000313" key="4">
    <source>
        <dbReference type="EMBL" id="MBB4034620.1"/>
    </source>
</evidence>
<dbReference type="AlphaFoldDB" id="A0A840CF83"/>
<dbReference type="InterPro" id="IPR024299">
    <property type="entry name" value="NigD-like_OB_dom"/>
</dbReference>
<dbReference type="Proteomes" id="UP000555103">
    <property type="component" value="Unassembled WGS sequence"/>
</dbReference>
<reference evidence="4 5" key="1">
    <citation type="submission" date="2020-08" db="EMBL/GenBank/DDBJ databases">
        <title>Genomic Encyclopedia of Type Strains, Phase IV (KMG-IV): sequencing the most valuable type-strain genomes for metagenomic binning, comparative biology and taxonomic classification.</title>
        <authorList>
            <person name="Goeker M."/>
        </authorList>
    </citation>
    <scope>NUCLEOTIDE SEQUENCE [LARGE SCALE GENOMIC DNA]</scope>
    <source>
        <strain evidence="4 5">DSM 104969</strain>
    </source>
</reference>
<evidence type="ECO:0000313" key="5">
    <source>
        <dbReference type="Proteomes" id="UP000555103"/>
    </source>
</evidence>
<feature type="domain" description="NigD-like N-terminal OB" evidence="2">
    <location>
        <begin position="38"/>
        <end position="100"/>
    </location>
</feature>
<evidence type="ECO:0000259" key="2">
    <source>
        <dbReference type="Pfam" id="PF12667"/>
    </source>
</evidence>
<dbReference type="Pfam" id="PF17415">
    <property type="entry name" value="NigD_C"/>
    <property type="match status" value="1"/>
</dbReference>
<dbReference type="Gene3D" id="2.60.40.2370">
    <property type="entry name" value="NigD-like, C-terminal beta sandwich domain"/>
    <property type="match status" value="1"/>
</dbReference>
<evidence type="ECO:0000256" key="1">
    <source>
        <dbReference type="SAM" id="SignalP"/>
    </source>
</evidence>
<name>A0A840CF83_9BACT</name>
<accession>A0A840CF83</accession>
<feature type="domain" description="NigD-like C-terminal" evidence="3">
    <location>
        <begin position="112"/>
        <end position="226"/>
    </location>
</feature>